<accession>A0A2W7IDJ2</accession>
<gene>
    <name evidence="1" type="ORF">LX95_00003</name>
</gene>
<reference evidence="1 2" key="1">
    <citation type="submission" date="2018-06" db="EMBL/GenBank/DDBJ databases">
        <title>Genomic Encyclopedia of Archaeal and Bacterial Type Strains, Phase II (KMG-II): from individual species to whole genera.</title>
        <authorList>
            <person name="Goeker M."/>
        </authorList>
    </citation>
    <scope>NUCLEOTIDE SEQUENCE [LARGE SCALE GENOMIC DNA]</scope>
    <source>
        <strain evidence="1 2">DSM 15361</strain>
    </source>
</reference>
<sequence length="822" mass="93944">MKKLLLLFICISFWSCEEEEKKPSDLLNFVPPNTAAILSTDNLEEFSKELQENSYLSKNREFPLFSFFSDEFTNLEYISVNDKSLLCFSKIGRKEVALTLISKETPKIKDLSKIANKQVESYTYDEITVKHYTLENVEAYVANLASLHVVSTSKLVLENIIRIYNEPIPIDPTLKKIYGVANDSHASLFFNYAGVVDIYQDYSVKSTSNFQNFTDWSVVDIDVSTNAIELHGVTQSNPSEKRILSLFKNIDPLKSTLAEVVPLNATGYLSFTYDSFEKLEENLKEYYQKVITENPQAALFQSAQEIGIIYQQEKPVVVLNSIDATITENALIANQQVFEEFRGIPIYTYDQPKSFSQTFSPLIRIQQLKYYTVLDHYFAFAETSSALENMISNYQNRTTWSSQKSFQSTLSKLSDESSLLIVGFNEQFYKALNTSVKENMQEAVKNLKVNDYESFAVQFIYDKNFAHIHAITQKADAQETTVGSKQISSIKTEKNIQGTPFLFTNWRNKQKQIIVQTQDNFIKAYNSQGQLSWKKELDGNIIGTPQEIDIYNNGRIQLAFTTPHKFYIIDRNGNSVKPFPIDFKSPITQELAVFDYSNNSKYRFVIVQDNKISMWNKEGKQVKGFKFSKTTSTVTQTPKHIRIGSKDYIVVPEENETLHILDRVGEARVKVKEKIDFSSNEWYLYQNKFTSTDLDGNLIQISESGKTSKENKSFTETHRIDATTNSLVSLSENELVIKGKKVNLDFGLYTAPKIFYIHNKIYVAITDTQASKVYVFDSQAELLPGFPVYGNSEIEIENIDAKGSLEFIVKGEDDSVLLYSLN</sequence>
<keyword evidence="2" id="KW-1185">Reference proteome</keyword>
<dbReference type="InterPro" id="IPR011042">
    <property type="entry name" value="6-blade_b-propeller_TolB-like"/>
</dbReference>
<evidence type="ECO:0000313" key="1">
    <source>
        <dbReference type="EMBL" id="PZW43682.1"/>
    </source>
</evidence>
<dbReference type="SUPFAM" id="SSF50969">
    <property type="entry name" value="YVTN repeat-like/Quinoprotein amine dehydrogenase"/>
    <property type="match status" value="1"/>
</dbReference>
<dbReference type="RefSeq" id="WP_111539379.1">
    <property type="nucleotide sequence ID" value="NZ_QKYV01000001.1"/>
</dbReference>
<protein>
    <submittedName>
        <fullName evidence="1">Uncharacterized protein</fullName>
    </submittedName>
</protein>
<dbReference type="EMBL" id="QKYV01000001">
    <property type="protein sequence ID" value="PZW43682.1"/>
    <property type="molecule type" value="Genomic_DNA"/>
</dbReference>
<proteinExistence type="predicted"/>
<organism evidence="1 2">
    <name type="scientific">Mesonia algae</name>
    <dbReference type="NCBI Taxonomy" id="213248"/>
    <lineage>
        <taxon>Bacteria</taxon>
        <taxon>Pseudomonadati</taxon>
        <taxon>Bacteroidota</taxon>
        <taxon>Flavobacteriia</taxon>
        <taxon>Flavobacteriales</taxon>
        <taxon>Flavobacteriaceae</taxon>
        <taxon>Mesonia</taxon>
    </lineage>
</organism>
<evidence type="ECO:0000313" key="2">
    <source>
        <dbReference type="Proteomes" id="UP000249542"/>
    </source>
</evidence>
<dbReference type="Proteomes" id="UP000249542">
    <property type="component" value="Unassembled WGS sequence"/>
</dbReference>
<dbReference type="Gene3D" id="2.120.10.30">
    <property type="entry name" value="TolB, C-terminal domain"/>
    <property type="match status" value="1"/>
</dbReference>
<dbReference type="InterPro" id="IPR011044">
    <property type="entry name" value="Quino_amine_DH_bsu"/>
</dbReference>
<name>A0A2W7IDJ2_9FLAO</name>
<dbReference type="AlphaFoldDB" id="A0A2W7IDJ2"/>
<comment type="caution">
    <text evidence="1">The sequence shown here is derived from an EMBL/GenBank/DDBJ whole genome shotgun (WGS) entry which is preliminary data.</text>
</comment>